<organism evidence="3 4">
    <name type="scientific">Sinorhizobium garamanticum</name>
    <dbReference type="NCBI Taxonomy" id="680247"/>
    <lineage>
        <taxon>Bacteria</taxon>
        <taxon>Pseudomonadati</taxon>
        <taxon>Pseudomonadota</taxon>
        <taxon>Alphaproteobacteria</taxon>
        <taxon>Hyphomicrobiales</taxon>
        <taxon>Rhizobiaceae</taxon>
        <taxon>Sinorhizobium/Ensifer group</taxon>
        <taxon>Sinorhizobium</taxon>
    </lineage>
</organism>
<gene>
    <name evidence="3" type="ORF">PZN02_002264</name>
</gene>
<accession>A0ABY8D8L5</accession>
<dbReference type="EMBL" id="CP120373">
    <property type="protein sequence ID" value="WEX86012.1"/>
    <property type="molecule type" value="Genomic_DNA"/>
</dbReference>
<evidence type="ECO:0000259" key="1">
    <source>
        <dbReference type="Pfam" id="PF08279"/>
    </source>
</evidence>
<dbReference type="SUPFAM" id="SSF46785">
    <property type="entry name" value="Winged helix' DNA-binding domain"/>
    <property type="match status" value="1"/>
</dbReference>
<name>A0ABY8D8L5_9HYPH</name>
<feature type="domain" description="Helix-turn-helix type 11" evidence="1">
    <location>
        <begin position="6"/>
        <end position="59"/>
    </location>
</feature>
<protein>
    <submittedName>
        <fullName evidence="3">YafY family transcriptional regulator</fullName>
    </submittedName>
</protein>
<dbReference type="InterPro" id="IPR026881">
    <property type="entry name" value="WYL_dom"/>
</dbReference>
<dbReference type="InterPro" id="IPR051534">
    <property type="entry name" value="CBASS_pafABC_assoc_protein"/>
</dbReference>
<reference evidence="3 4" key="1">
    <citation type="submission" date="2023-03" db="EMBL/GenBank/DDBJ databases">
        <authorList>
            <person name="Kaur S."/>
            <person name="Espinosa-Saiz D."/>
            <person name="Velazquez E."/>
            <person name="Menendez E."/>
            <person name="diCenzo G.C."/>
        </authorList>
    </citation>
    <scope>NUCLEOTIDE SEQUENCE [LARGE SCALE GENOMIC DNA]</scope>
    <source>
        <strain evidence="3 4">LMG 24692</strain>
    </source>
</reference>
<proteinExistence type="predicted"/>
<dbReference type="PANTHER" id="PTHR34580:SF3">
    <property type="entry name" value="PROTEIN PAFB"/>
    <property type="match status" value="1"/>
</dbReference>
<feature type="domain" description="WYL" evidence="2">
    <location>
        <begin position="138"/>
        <end position="203"/>
    </location>
</feature>
<sequence length="229" mass="26203">MRPADRLFRIIQLMRASGRVMTASEIAERMEVAPRTIYRDMQHLIASGAPIDGERGVGYLMRDAFDAPPLAFTFEQLEALAFGVRAVQMLGDRRLAQAAREAMEKIGHSLPAEHARKLRSAPLRAFRSQLQPDPPVLLGEIREAISGRRKLRITYESLAEETSERTICPLGLSVFGHYWLVTAWCELRQDFRDFRVDRIVSLKTERERYEPAPERSFDAYIARMELGRA</sequence>
<evidence type="ECO:0000313" key="4">
    <source>
        <dbReference type="Proteomes" id="UP001229355"/>
    </source>
</evidence>
<dbReference type="InterPro" id="IPR036388">
    <property type="entry name" value="WH-like_DNA-bd_sf"/>
</dbReference>
<keyword evidence="4" id="KW-1185">Reference proteome</keyword>
<dbReference type="PANTHER" id="PTHR34580">
    <property type="match status" value="1"/>
</dbReference>
<dbReference type="RefSeq" id="WP_280658093.1">
    <property type="nucleotide sequence ID" value="NZ_CP120373.1"/>
</dbReference>
<evidence type="ECO:0000313" key="3">
    <source>
        <dbReference type="EMBL" id="WEX86012.1"/>
    </source>
</evidence>
<dbReference type="Pfam" id="PF08279">
    <property type="entry name" value="HTH_11"/>
    <property type="match status" value="1"/>
</dbReference>
<dbReference type="PROSITE" id="PS52050">
    <property type="entry name" value="WYL"/>
    <property type="match status" value="1"/>
</dbReference>
<dbReference type="Proteomes" id="UP001229355">
    <property type="component" value="Chromosome 1"/>
</dbReference>
<dbReference type="Gene3D" id="1.10.10.10">
    <property type="entry name" value="Winged helix-like DNA-binding domain superfamily/Winged helix DNA-binding domain"/>
    <property type="match status" value="1"/>
</dbReference>
<dbReference type="Pfam" id="PF13280">
    <property type="entry name" value="WYL"/>
    <property type="match status" value="1"/>
</dbReference>
<dbReference type="InterPro" id="IPR036390">
    <property type="entry name" value="WH_DNA-bd_sf"/>
</dbReference>
<dbReference type="InterPro" id="IPR013196">
    <property type="entry name" value="HTH_11"/>
</dbReference>
<evidence type="ECO:0000259" key="2">
    <source>
        <dbReference type="Pfam" id="PF13280"/>
    </source>
</evidence>